<comment type="subcellular location">
    <subcellularLocation>
        <location evidence="1">Cell membrane</location>
        <topology evidence="1">Multi-pass membrane protein</topology>
    </subcellularLocation>
</comment>
<feature type="domain" description="Type II secretion system protein GspF" evidence="7">
    <location>
        <begin position="114"/>
        <end position="237"/>
    </location>
</feature>
<proteinExistence type="predicted"/>
<dbReference type="InterPro" id="IPR018076">
    <property type="entry name" value="T2SS_GspF_dom"/>
</dbReference>
<evidence type="ECO:0000256" key="2">
    <source>
        <dbReference type="ARBA" id="ARBA00022475"/>
    </source>
</evidence>
<feature type="transmembrane region" description="Helical" evidence="6">
    <location>
        <begin position="225"/>
        <end position="242"/>
    </location>
</feature>
<dbReference type="GO" id="GO:0005886">
    <property type="term" value="C:plasma membrane"/>
    <property type="evidence" value="ECO:0007669"/>
    <property type="project" value="UniProtKB-SubCell"/>
</dbReference>
<gene>
    <name evidence="8" type="ORF">DB32_000862</name>
</gene>
<organism evidence="8 9">
    <name type="scientific">Sandaracinus amylolyticus</name>
    <dbReference type="NCBI Taxonomy" id="927083"/>
    <lineage>
        <taxon>Bacteria</taxon>
        <taxon>Pseudomonadati</taxon>
        <taxon>Myxococcota</taxon>
        <taxon>Polyangia</taxon>
        <taxon>Polyangiales</taxon>
        <taxon>Sandaracinaceae</taxon>
        <taxon>Sandaracinus</taxon>
    </lineage>
</organism>
<protein>
    <submittedName>
        <fullName evidence="8">Flp pilus assembly protein TadB</fullName>
    </submittedName>
</protein>
<keyword evidence="3 6" id="KW-0812">Transmembrane</keyword>
<evidence type="ECO:0000256" key="3">
    <source>
        <dbReference type="ARBA" id="ARBA00022692"/>
    </source>
</evidence>
<reference evidence="8 9" key="1">
    <citation type="submission" date="2015-03" db="EMBL/GenBank/DDBJ databases">
        <title>Genome assembly of Sandaracinus amylolyticus DSM 53668.</title>
        <authorList>
            <person name="Sharma G."/>
            <person name="Subramanian S."/>
        </authorList>
    </citation>
    <scope>NUCLEOTIDE SEQUENCE [LARGE SCALE GENOMIC DNA]</scope>
    <source>
        <strain evidence="8 9">DSM 53668</strain>
    </source>
</reference>
<dbReference type="EMBL" id="CP011125">
    <property type="protein sequence ID" value="AKF03713.1"/>
    <property type="molecule type" value="Genomic_DNA"/>
</dbReference>
<evidence type="ECO:0000256" key="5">
    <source>
        <dbReference type="ARBA" id="ARBA00023136"/>
    </source>
</evidence>
<evidence type="ECO:0000256" key="4">
    <source>
        <dbReference type="ARBA" id="ARBA00022989"/>
    </source>
</evidence>
<dbReference type="STRING" id="927083.DB32_000862"/>
<keyword evidence="2" id="KW-1003">Cell membrane</keyword>
<dbReference type="PANTHER" id="PTHR35007">
    <property type="entry name" value="INTEGRAL MEMBRANE PROTEIN-RELATED"/>
    <property type="match status" value="1"/>
</dbReference>
<dbReference type="OrthoDB" id="597333at2"/>
<evidence type="ECO:0000259" key="7">
    <source>
        <dbReference type="Pfam" id="PF00482"/>
    </source>
</evidence>
<feature type="transmembrane region" description="Helical" evidence="6">
    <location>
        <begin position="59"/>
        <end position="90"/>
    </location>
</feature>
<evidence type="ECO:0000313" key="9">
    <source>
        <dbReference type="Proteomes" id="UP000034883"/>
    </source>
</evidence>
<keyword evidence="4 6" id="KW-1133">Transmembrane helix</keyword>
<evidence type="ECO:0000313" key="8">
    <source>
        <dbReference type="EMBL" id="AKF03713.1"/>
    </source>
</evidence>
<dbReference type="AlphaFoldDB" id="A0A0F6YGI2"/>
<feature type="transmembrane region" description="Helical" evidence="6">
    <location>
        <begin position="254"/>
        <end position="278"/>
    </location>
</feature>
<dbReference type="KEGG" id="samy:DB32_000862"/>
<evidence type="ECO:0000256" key="6">
    <source>
        <dbReference type="SAM" id="Phobius"/>
    </source>
</evidence>
<sequence>MDRNLVLGVALLAVGVAIATYSTLVDPDALPARWWRAREAALAGDLAFVRAKVSARTVLIAQAIGVVGALSLAMVSGQPLFVLVVPFLVIGPALHLQKARAARVTAVESDVEAWLTAMASSLRTDGSIGGALAYASRLSTGAMSEELEVLLVECELGATLDDALRRLSERIRSPMITGVVALLLVGRRTGGELPALLESNARQLREIARLEGVIRSKTAEGKGQIWVLGALPLAIALALRALSPGYFDPLFEGLIGGIVLALAIALWLAAIFTARSVLALEV</sequence>
<keyword evidence="9" id="KW-1185">Reference proteome</keyword>
<dbReference type="Pfam" id="PF00482">
    <property type="entry name" value="T2SSF"/>
    <property type="match status" value="1"/>
</dbReference>
<dbReference type="PANTHER" id="PTHR35007:SF1">
    <property type="entry name" value="PILUS ASSEMBLY PROTEIN"/>
    <property type="match status" value="1"/>
</dbReference>
<keyword evidence="5 6" id="KW-0472">Membrane</keyword>
<dbReference type="RefSeq" id="WP_053231142.1">
    <property type="nucleotide sequence ID" value="NZ_CP011125.1"/>
</dbReference>
<accession>A0A0F6YGI2</accession>
<dbReference type="Proteomes" id="UP000034883">
    <property type="component" value="Chromosome"/>
</dbReference>
<evidence type="ECO:0000256" key="1">
    <source>
        <dbReference type="ARBA" id="ARBA00004651"/>
    </source>
</evidence>
<name>A0A0F6YGI2_9BACT</name>